<evidence type="ECO:0008006" key="4">
    <source>
        <dbReference type="Google" id="ProtNLM"/>
    </source>
</evidence>
<sequence>MTMKAILLSALVASVAAADLQMCTTASITTAASGVATEMTAPLSKCATDMGVTAENVLSPVTPWTDAETKKFTDSTNCASVFSILLKAFKSITPPCLLQKTPTEVNTGDLASFTAAQYLAMQKSAASNSTSNSTASGNATAAPAPAANATTAAPAKSSASGLATGMVALTAVAVAMM</sequence>
<dbReference type="AlphaFoldDB" id="A0A1V9ZX32"/>
<accession>A0A1V9ZX32</accession>
<comment type="caution">
    <text evidence="2">The sequence shown here is derived from an EMBL/GenBank/DDBJ whole genome shotgun (WGS) entry which is preliminary data.</text>
</comment>
<proteinExistence type="predicted"/>
<gene>
    <name evidence="2" type="ORF">THRCLA_05061</name>
</gene>
<reference evidence="2 3" key="1">
    <citation type="journal article" date="2014" name="Genome Biol. Evol.">
        <title>The secreted proteins of Achlya hypogyna and Thraustotheca clavata identify the ancestral oomycete secretome and reveal gene acquisitions by horizontal gene transfer.</title>
        <authorList>
            <person name="Misner I."/>
            <person name="Blouin N."/>
            <person name="Leonard G."/>
            <person name="Richards T.A."/>
            <person name="Lane C.E."/>
        </authorList>
    </citation>
    <scope>NUCLEOTIDE SEQUENCE [LARGE SCALE GENOMIC DNA]</scope>
    <source>
        <strain evidence="2 3">ATCC 34112</strain>
    </source>
</reference>
<name>A0A1V9ZX32_9STRA</name>
<protein>
    <recommendedName>
        <fullName evidence="4">Secreted protein</fullName>
    </recommendedName>
</protein>
<feature type="signal peptide" evidence="1">
    <location>
        <begin position="1"/>
        <end position="17"/>
    </location>
</feature>
<evidence type="ECO:0000313" key="3">
    <source>
        <dbReference type="Proteomes" id="UP000243217"/>
    </source>
</evidence>
<organism evidence="2 3">
    <name type="scientific">Thraustotheca clavata</name>
    <dbReference type="NCBI Taxonomy" id="74557"/>
    <lineage>
        <taxon>Eukaryota</taxon>
        <taxon>Sar</taxon>
        <taxon>Stramenopiles</taxon>
        <taxon>Oomycota</taxon>
        <taxon>Saprolegniomycetes</taxon>
        <taxon>Saprolegniales</taxon>
        <taxon>Achlyaceae</taxon>
        <taxon>Thraustotheca</taxon>
    </lineage>
</organism>
<dbReference type="Proteomes" id="UP000243217">
    <property type="component" value="Unassembled WGS sequence"/>
</dbReference>
<evidence type="ECO:0000256" key="1">
    <source>
        <dbReference type="SAM" id="SignalP"/>
    </source>
</evidence>
<dbReference type="EMBL" id="JNBS01001109">
    <property type="protein sequence ID" value="OQS02582.1"/>
    <property type="molecule type" value="Genomic_DNA"/>
</dbReference>
<keyword evidence="3" id="KW-1185">Reference proteome</keyword>
<evidence type="ECO:0000313" key="2">
    <source>
        <dbReference type="EMBL" id="OQS02582.1"/>
    </source>
</evidence>
<feature type="chain" id="PRO_5013229719" description="Secreted protein" evidence="1">
    <location>
        <begin position="18"/>
        <end position="177"/>
    </location>
</feature>
<keyword evidence="1" id="KW-0732">Signal</keyword>